<dbReference type="SUPFAM" id="SSF56801">
    <property type="entry name" value="Acetyl-CoA synthetase-like"/>
    <property type="match status" value="3"/>
</dbReference>
<gene>
    <name evidence="8" type="ORF">ACFQW9_33470</name>
</gene>
<keyword evidence="2" id="KW-0596">Phosphopantetheine</keyword>
<dbReference type="InterPro" id="IPR045851">
    <property type="entry name" value="AMP-bd_C_sf"/>
</dbReference>
<dbReference type="Gene3D" id="3.30.559.30">
    <property type="entry name" value="Nonribosomal peptide synthetase, condensation domain"/>
    <property type="match status" value="5"/>
</dbReference>
<name>A0ABW2MNW9_9ACTN</name>
<dbReference type="RefSeq" id="WP_381041767.1">
    <property type="nucleotide sequence ID" value="NZ_JBHTCK010000012.1"/>
</dbReference>
<feature type="domain" description="Carrier" evidence="7">
    <location>
        <begin position="3486"/>
        <end position="3560"/>
    </location>
</feature>
<evidence type="ECO:0000313" key="9">
    <source>
        <dbReference type="Proteomes" id="UP001596509"/>
    </source>
</evidence>
<sequence length="4113" mass="437223">MVQVVWFDAGVGRAGRLLWVVHHLAVDGVSWRVLLPDLEAAWRQVAAGGPVALEPVGTSYRAWADSLPALAAGRVGELGLWQEALREPDGLLGSRALDPVVDVAATAGSVTVEVPAEVSQGLLSWVPGVWGAGVEEVLLAALGVAVSQWRDRRRGGVGGHVLVDLEGHGREQLLDGWDLSRTVGWFTSRYPVRLDVDGVDVGAAVKRVKETLRGLPDRGMGFGLLRYLDPAASEALAGLAEPQVGFNYLGRFRSGEDDWLPVGESGGVGGGVDPSMRMPHAVEVNALALDGASGPVLSAVWAWPGGVFGDGEVEELARLWVGVLEALVQEAGEPGAGGLTPSDVLAEVSQAEIEALEATYPGLDDVLPLAPLQEGLHFHALYDTESPDLYTIQLVFDLEGDLDTETMRRAAAALLRRRPNLRAGFLNQESGRPVQVVPAVTEVPWTDVDLRGIGAVQQEDLADTILDEDRAHRFDPARPPLLRFTAIRLGDNRHRLVLTNHHLLWDGWSVPVVVRELFELYAHGGDGAHLAPAPQFREHLDWLAAQDRPAAEEAWRTALAGLDEPTLLAEAFGTADSAGAVSSDERAPDSSGLPERLSVRLPQSFTAELHTWARSRGLTVNTVLQGAWALLLARLTGREDVVFGATVSGRPADLPGVEDMTGLFSNTLPVRVALERARALSLVGLLEQIQDQQAELMDHHHVGLSGIAARTGLGELFDTLLVFENYPLDPSTLDLPGTGLRATDARVRDAAHYPLSLAVVPGDELELRFDYRPERFTADRVEAIGDRLHALLGLIVTEPDRPVGRVGVLTDAEAEQLVQDRRQSRRYVELLPFPDLFEMQAARTPDTVAVVYEETEDHSVELTYAELDARANRLARLLIERGIGPEDIVGLLLPRSVDQVVAVLAVAKAGAAYLPIDPAYPAERIAYVVGDARPVLLLVDAVTGRRLPELDTGTPALVLGGDIALRRPGHRPAADERRAPLTPDSPAYVIYTSGSTGRPKGVVVTHRGVANLAGSQIERFAVEEGSRILQVASPSFDAAFSELCLALLSGSTLVLAPADRLLPGAGRSGLAGVIARQRITHATISPAALAALDDDGLPAGMVLTVAGEACSAALVDRWSRDRRMINAYGPTETTVCATMSEPLAPSDRRTPPPIGRAVWNTHAYVLDASLGPVVPGVAGELYVAGPGLARGYLGRPDLTASRFVADPFAADGSRMYRTGDVVRQLPEGELEFVGRVDDQVKLRGFRIELGEIEAAVLESPAVDQAAVIVREDRPGVRAVVAYVVPDAGAGGAVDVASLRERVAGVLPEYMVPSAFVVLDALPLTVHGKLDRRALPVPELVVGGRGPRSAREEILCGLFGEVLGVEGVGVEDGFFDLGGHSLLATRLVSRVRSVLGVELPVRALFEHPTVAALDRTLDDAAQARRALTPLARPAQVPLSFGQRRLWFLERFESAGGSVSLAVRLTGELDGDALRLALGDLVARHEALRTVFPDDDGVPRQQVLDFWVPGLGLVDVTEDEVARELRDAVSVPVDLAVDPPLRARLLRLGEREHVLSLVVHHIAADGWSLAPLARDLSAAYAARLAGGVPEWRPLPVQFADYTVWQREVLGDETDPESPIARQLSYWYETLSGLPDEIDLPADRPRPPVPGYRGGTVEFAFDAGLHRRLTALAREANVSLFMVVQAGLAALLHRLGAGSDIPLGTPVAGRTDEALDDLVGFFVNTLVLRTDVSGDPTFRELLERVRETDLAAYAHQDVPFERLVEVLNPARSLARHPLFQVMLALQNAPEAALRLPGLSVEPLPPAQGDAKFDLGIELVERHGPDGAPDVLQGLAHYSADRFDEDTVRLLTDRFGRWLAAAAEAPGTRVGALDVLSAAERDTVLHRWNATGHDLPDGTLPALFEAQTARTPDAVAVVAGDQELTYAELNARSNRLARLLAGRGAGPESLVAVAVPRSVSWLVAFLAVAKAGAGYLPVDPAQPGARIERMIADARPVLVLTEGPDGEEASAFSAAPLAVSVAALRTDEAERLAAGLAATDLTDGERTTGLRPEHPAYVIYTSGSTGVPKGVVVTHGSIGNLAAVHIDRLDVDGASRVLQAVSTTFDPSVADTVMALLSGAALVLADPRRHVVGDQLAEAIDRYAVTHVQLAAPVLATVPDAGLDTLRCIVTGGEACSAELVARWARGGRRVVNAYGPTEMTVATTMTGPLTGASTPPIGRAVWNTRAYVLDASLGLVAPGVAGELYVAGAGLARGYLGRPDLTASRFVADPFAADGSRMYRTGDVVRQLPDGQFEFVGRADDQVKIRGHRIEPGEVEAVVAAVDGVGQAAVVVREDPARGAYLVAYAVPGSTGADGALDVSVLRERVAEALPEYMVPSAFVVLEALPLTVHGKLDRRALPVPELVVGGRGPRSAREEILCGLFGEVLGVEGVGVEDGFFDLGGHSLLATRLVSRVRSVLGVELPVRALFEHPTVAALDRTLDDAGTARTALAPADRPDAVPLSFAQRRLWFLNRFEENSSAYNVPMAVRLTGELDPDALRHALGDVLARHEALRTVFPDDRGRPRQLVLPAGLPDVRVEPAAEDGLSATLAEAANTGFALDRELPLRVRVFRTGEQEHVLLLVLHHIAADGWSLAPLARDLSAAYTARLAGEEPRWRPLPVQYADYTVWQREVLGDEGDPESPIARQLSHWYETLSGLPDEIALPADRPRPQTPSRIAGSVGVDLPASVHGQLTALAREANVSLFMVVQAGLAALLHRLGAGDDIPLGSLIAGRTDEALDDLVGFFVNTLVLRTDVSGDPTFRELLERVREADLAAYAHQDVPFERLVEVLNPTRSLARHPLFQVMLSFQNAENAELALPGLSVEPLRIGLDAAKFDLSFNLEERLDASGAPDGIGGRIEFAAELFDAETVETVSARLVRLLSAAAADPGRPVGALDIAGPGELERVVEEWGRGRGELPLSDATPAALFAAQAARTPDATAVVAADATLTFAELDARAGRLAGALAARGVTAECLVATALPRSAALVTAILAVLKAGGGYVPLDPAHPAERIGRILDRTRPRLVLTGPDGLPDGVRTAAEVLTLAEPVALSEPGGQEAATGTSTGSTGTGTGAGATDARIPDASAVRPDAPAYVIHTSGSTGTPKGVVVSHRSLSGLFRSMRERVYGPSSGGAPLRAAHFASFSFDASVDQLLWLFDGHELHLLDEDTRTDPERLLRYLADHRVDALSTTPSYAARLVDRGLLDLPHGLRALALGAEAVPEPLWRRLAATPGLAAFNLYGPTECTVDSVVARIGAGRPVIGRPVPDTAALVLDGRLRPVLPGVTGELYLSGPALARGYVREPALTAGRFVACPYGPAGRRMYRTGDLVRWRDGQLEYVGRADDQVKIRGFRVELGEVESALAGRTGVLQAAAVVREDRPGVRQLAAYAVARPGVPLDPARLRAELARELPDYMVPATVTVLDALPLTTSGKVDRRALPAPRTGGDSGGRAPRPGREELLARLFAEVLGRDEVDAESSFFDLGGDSIVSIELVSRARAHRLVISPRDVFRHRTVAALAAAATEQEGVGGSDPEDIAVGDVEPLPIVHDLWQRGGPSDGVNQATLLTVPPDLGEERLVAAVRTLLDHHGALRLRLTVDGEERRLTVGAPGSVAAGPLVRRCAVAEADGERLAELIRSEGEAARGRLAPEAGVLVQAVWFDAGPDRSGRLLLVLHHLAVDGVSWRILVPDLVTAWQATAGLGADGSGASGLGADGLSAAGPDGGKESAPAAAAATAVLPPEGTSFRRWTQHLVRLAEDPARLAELPLWRRMSAGPDPRLGSRPLDPARDTVSSLRSVTVELAADRTEPLLTTVPSVFRAGVNDVLLTALTLALAHWRERTGRERGTGALVELESHGREDLVDGVDLSRTVGWFTSSHPLWLDPGPLDVAEALAAGPAAGRALKRVKEQLRAVPDHGIGYGLLRRLNAATAAELSGAPAPQIGFNYLGRFSADPVGGHWTPAPETGALPDHADPASPLPHVLEINAAAHDGADGPRLSTTLSWPAGLLTEAEVRELAESWLRALEALVTHARNPDAGGWTPSDVALTSLTQSQIDHVLAGDDEDDEEDEEDDMDSFWRDAR</sequence>
<keyword evidence="5" id="KW-0045">Antibiotic biosynthesis</keyword>
<dbReference type="Pfam" id="PF00668">
    <property type="entry name" value="Condensation"/>
    <property type="match status" value="6"/>
</dbReference>
<evidence type="ECO:0000313" key="8">
    <source>
        <dbReference type="EMBL" id="MFC7355568.1"/>
    </source>
</evidence>
<dbReference type="InterPro" id="IPR036736">
    <property type="entry name" value="ACP-like_sf"/>
</dbReference>
<dbReference type="Gene3D" id="3.40.50.980">
    <property type="match status" value="6"/>
</dbReference>
<comment type="caution">
    <text evidence="8">The sequence shown here is derived from an EMBL/GenBank/DDBJ whole genome shotgun (WGS) entry which is preliminary data.</text>
</comment>
<feature type="region of interest" description="Disordered" evidence="6">
    <location>
        <begin position="3085"/>
        <end position="3114"/>
    </location>
</feature>
<dbReference type="InterPro" id="IPR000873">
    <property type="entry name" value="AMP-dep_synth/lig_dom"/>
</dbReference>
<dbReference type="NCBIfam" id="TIGR01720">
    <property type="entry name" value="NRPS-para261"/>
    <property type="match status" value="2"/>
</dbReference>
<dbReference type="Gene3D" id="2.30.38.10">
    <property type="entry name" value="Luciferase, Domain 3"/>
    <property type="match status" value="3"/>
</dbReference>
<dbReference type="Pfam" id="PF00550">
    <property type="entry name" value="PP-binding"/>
    <property type="match status" value="3"/>
</dbReference>
<proteinExistence type="predicted"/>
<dbReference type="PROSITE" id="PS50075">
    <property type="entry name" value="CARRIER"/>
    <property type="match status" value="3"/>
</dbReference>
<dbReference type="InterPro" id="IPR023213">
    <property type="entry name" value="CAT-like_dom_sf"/>
</dbReference>
<dbReference type="Gene3D" id="1.10.1200.10">
    <property type="entry name" value="ACP-like"/>
    <property type="match status" value="3"/>
</dbReference>
<dbReference type="PANTHER" id="PTHR45527">
    <property type="entry name" value="NONRIBOSOMAL PEPTIDE SYNTHETASE"/>
    <property type="match status" value="1"/>
</dbReference>
<dbReference type="SUPFAM" id="SSF47336">
    <property type="entry name" value="ACP-like"/>
    <property type="match status" value="3"/>
</dbReference>
<comment type="cofactor">
    <cofactor evidence="1">
        <name>pantetheine 4'-phosphate</name>
        <dbReference type="ChEBI" id="CHEBI:47942"/>
    </cofactor>
</comment>
<evidence type="ECO:0000259" key="7">
    <source>
        <dbReference type="PROSITE" id="PS50075"/>
    </source>
</evidence>
<dbReference type="Gene3D" id="3.30.559.10">
    <property type="entry name" value="Chloramphenicol acetyltransferase-like domain"/>
    <property type="match status" value="5"/>
</dbReference>
<keyword evidence="3" id="KW-0597">Phosphoprotein</keyword>
<dbReference type="InterPro" id="IPR020806">
    <property type="entry name" value="PKS_PP-bd"/>
</dbReference>
<dbReference type="SUPFAM" id="SSF52777">
    <property type="entry name" value="CoA-dependent acyltransferases"/>
    <property type="match status" value="10"/>
</dbReference>
<evidence type="ECO:0000256" key="6">
    <source>
        <dbReference type="SAM" id="MobiDB-lite"/>
    </source>
</evidence>
<dbReference type="EMBL" id="JBHTCK010000012">
    <property type="protein sequence ID" value="MFC7355568.1"/>
    <property type="molecule type" value="Genomic_DNA"/>
</dbReference>
<dbReference type="CDD" id="cd19543">
    <property type="entry name" value="DCL_NRPS"/>
    <property type="match status" value="1"/>
</dbReference>
<evidence type="ECO:0000256" key="1">
    <source>
        <dbReference type="ARBA" id="ARBA00001957"/>
    </source>
</evidence>
<dbReference type="InterPro" id="IPR006162">
    <property type="entry name" value="Ppantetheine_attach_site"/>
</dbReference>
<feature type="region of interest" description="Disordered" evidence="6">
    <location>
        <begin position="3469"/>
        <end position="3490"/>
    </location>
</feature>
<dbReference type="InterPro" id="IPR010071">
    <property type="entry name" value="AA_adenyl_dom"/>
</dbReference>
<dbReference type="PROSITE" id="PS00012">
    <property type="entry name" value="PHOSPHOPANTETHEINE"/>
    <property type="match status" value="3"/>
</dbReference>
<dbReference type="InterPro" id="IPR020845">
    <property type="entry name" value="AMP-binding_CS"/>
</dbReference>
<evidence type="ECO:0000256" key="4">
    <source>
        <dbReference type="ARBA" id="ARBA00022737"/>
    </source>
</evidence>
<dbReference type="Pfam" id="PF13193">
    <property type="entry name" value="AMP-binding_C"/>
    <property type="match status" value="3"/>
</dbReference>
<evidence type="ECO:0000256" key="3">
    <source>
        <dbReference type="ARBA" id="ARBA00022553"/>
    </source>
</evidence>
<dbReference type="SMART" id="SM01294">
    <property type="entry name" value="PKS_PP_betabranch"/>
    <property type="match status" value="1"/>
</dbReference>
<dbReference type="InterPro" id="IPR025110">
    <property type="entry name" value="AMP-bd_C"/>
</dbReference>
<protein>
    <submittedName>
        <fullName evidence="8">Amino acid adenylation domain-containing protein</fullName>
    </submittedName>
</protein>
<dbReference type="Proteomes" id="UP001596509">
    <property type="component" value="Unassembled WGS sequence"/>
</dbReference>
<feature type="compositionally biased region" description="Acidic residues" evidence="6">
    <location>
        <begin position="4092"/>
        <end position="4106"/>
    </location>
</feature>
<keyword evidence="4" id="KW-0677">Repeat</keyword>
<dbReference type="Gene3D" id="3.30.300.30">
    <property type="match status" value="3"/>
</dbReference>
<evidence type="ECO:0000256" key="5">
    <source>
        <dbReference type="ARBA" id="ARBA00023194"/>
    </source>
</evidence>
<dbReference type="SMART" id="SM00823">
    <property type="entry name" value="PKS_PP"/>
    <property type="match status" value="3"/>
</dbReference>
<feature type="domain" description="Carrier" evidence="7">
    <location>
        <begin position="1345"/>
        <end position="1420"/>
    </location>
</feature>
<dbReference type="InterPro" id="IPR009081">
    <property type="entry name" value="PP-bd_ACP"/>
</dbReference>
<dbReference type="PANTHER" id="PTHR45527:SF1">
    <property type="entry name" value="FATTY ACID SYNTHASE"/>
    <property type="match status" value="1"/>
</dbReference>
<dbReference type="PROSITE" id="PS00455">
    <property type="entry name" value="AMP_BINDING"/>
    <property type="match status" value="3"/>
</dbReference>
<organism evidence="8 9">
    <name type="scientific">Streptomyces caviscabies</name>
    <dbReference type="NCBI Taxonomy" id="90079"/>
    <lineage>
        <taxon>Bacteria</taxon>
        <taxon>Bacillati</taxon>
        <taxon>Actinomycetota</taxon>
        <taxon>Actinomycetes</taxon>
        <taxon>Kitasatosporales</taxon>
        <taxon>Streptomycetaceae</taxon>
        <taxon>Streptomyces</taxon>
    </lineage>
</organism>
<reference evidence="9" key="1">
    <citation type="journal article" date="2019" name="Int. J. Syst. Evol. Microbiol.">
        <title>The Global Catalogue of Microorganisms (GCM) 10K type strain sequencing project: providing services to taxonomists for standard genome sequencing and annotation.</title>
        <authorList>
            <consortium name="The Broad Institute Genomics Platform"/>
            <consortium name="The Broad Institute Genome Sequencing Center for Infectious Disease"/>
            <person name="Wu L."/>
            <person name="Ma J."/>
        </authorList>
    </citation>
    <scope>NUCLEOTIDE SEQUENCE [LARGE SCALE GENOMIC DNA]</scope>
    <source>
        <strain evidence="9">ICMP 19430</strain>
    </source>
</reference>
<dbReference type="NCBIfam" id="NF003417">
    <property type="entry name" value="PRK04813.1"/>
    <property type="match status" value="3"/>
</dbReference>
<feature type="domain" description="Carrier" evidence="7">
    <location>
        <begin position="2406"/>
        <end position="2481"/>
    </location>
</feature>
<evidence type="ECO:0000256" key="2">
    <source>
        <dbReference type="ARBA" id="ARBA00022450"/>
    </source>
</evidence>
<dbReference type="InterPro" id="IPR010060">
    <property type="entry name" value="NRPS_synth"/>
</dbReference>
<accession>A0ABW2MNW9</accession>
<keyword evidence="9" id="KW-1185">Reference proteome</keyword>
<dbReference type="InterPro" id="IPR001242">
    <property type="entry name" value="Condensation_dom"/>
</dbReference>
<dbReference type="CDD" id="cd05930">
    <property type="entry name" value="A_NRPS"/>
    <property type="match status" value="1"/>
</dbReference>
<dbReference type="NCBIfam" id="TIGR01733">
    <property type="entry name" value="AA-adenyl-dom"/>
    <property type="match status" value="3"/>
</dbReference>
<dbReference type="Pfam" id="PF00501">
    <property type="entry name" value="AMP-binding"/>
    <property type="match status" value="3"/>
</dbReference>
<dbReference type="CDD" id="cd19540">
    <property type="entry name" value="LCL_NRPS-like"/>
    <property type="match status" value="2"/>
</dbReference>
<feature type="region of interest" description="Disordered" evidence="6">
    <location>
        <begin position="4090"/>
        <end position="4113"/>
    </location>
</feature>